<evidence type="ECO:0000256" key="1">
    <source>
        <dbReference type="ARBA" id="ARBA00006034"/>
    </source>
</evidence>
<evidence type="ECO:0000313" key="4">
    <source>
        <dbReference type="EMBL" id="OSY49555.1"/>
    </source>
</evidence>
<accession>A0A1Y2NPY4</accession>
<dbReference type="GeneID" id="91406327"/>
<dbReference type="AlphaFoldDB" id="A0A1Y2NPY4"/>
<dbReference type="InterPro" id="IPR038622">
    <property type="entry name" value="CDPS_sf"/>
</dbReference>
<sequence>MFEIEPLTGRCGALLPEAVHVCVGVSPFNGYFSAPRLLRLAEWSLRRFPYVHFFVPDTVAAYTLEALGYPPGRARHKARRQGQYVHNKICSALRELGVPDPDGLVLGMDRLERSPRYTTLLNEARLRFRRDQGFRSACLEASHWVLEQRLPPGTSPTVEQLHGAVRYFLAELPLFADAGGIAGRRPSFFAYHQRVPFLERFFGRELGWEPADTQGFLVVRDPAPEDAAAGLHEGRPADGALAGEAATGGVFTGGPPAGSLATGGLTAGGLTAGGLTAGGLATGGLPAGEALRARR</sequence>
<dbReference type="InterPro" id="IPR030903">
    <property type="entry name" value="CDPS"/>
</dbReference>
<evidence type="ECO:0000256" key="3">
    <source>
        <dbReference type="ARBA" id="ARBA00030771"/>
    </source>
</evidence>
<dbReference type="Proteomes" id="UP000194318">
    <property type="component" value="Unassembled WGS sequence"/>
</dbReference>
<dbReference type="RefSeq" id="WP_085921575.1">
    <property type="nucleotide sequence ID" value="NZ_ASYR01000011.1"/>
</dbReference>
<protein>
    <recommendedName>
        <fullName evidence="3">Cyclodipeptide synthase</fullName>
    </recommendedName>
</protein>
<dbReference type="Pfam" id="PF16715">
    <property type="entry name" value="CDPS"/>
    <property type="match status" value="1"/>
</dbReference>
<dbReference type="NCBIfam" id="TIGR04539">
    <property type="entry name" value="tRNA_cyclodipep"/>
    <property type="match status" value="1"/>
</dbReference>
<reference evidence="4 5" key="1">
    <citation type="submission" date="2016-09" db="EMBL/GenBank/DDBJ databases">
        <title>Streptomyces fradiae DSM40063, a candidate organism with high potential of specific P450 cytochromes.</title>
        <authorList>
            <person name="Grumaz C."/>
            <person name="Vainshtein Y."/>
            <person name="Kirstahler P."/>
            <person name="Sohn K."/>
        </authorList>
    </citation>
    <scope>NUCLEOTIDE SEQUENCE [LARGE SCALE GENOMIC DNA]</scope>
    <source>
        <strain evidence="4 5">DSM 40063</strain>
    </source>
</reference>
<evidence type="ECO:0000313" key="5">
    <source>
        <dbReference type="Proteomes" id="UP000194318"/>
    </source>
</evidence>
<gene>
    <name evidence="4" type="ORF">BG846_04848</name>
</gene>
<organism evidence="4 5">
    <name type="scientific">Streptomyces fradiae ATCC 10745 = DSM 40063</name>
    <dbReference type="NCBI Taxonomy" id="1319510"/>
    <lineage>
        <taxon>Bacteria</taxon>
        <taxon>Bacillati</taxon>
        <taxon>Actinomycetota</taxon>
        <taxon>Actinomycetes</taxon>
        <taxon>Kitasatosporales</taxon>
        <taxon>Streptomycetaceae</taxon>
        <taxon>Streptomyces</taxon>
    </lineage>
</organism>
<dbReference type="EMBL" id="MIFZ01000317">
    <property type="protein sequence ID" value="OSY49555.1"/>
    <property type="molecule type" value="Genomic_DNA"/>
</dbReference>
<comment type="caution">
    <text evidence="4">The sequence shown here is derived from an EMBL/GenBank/DDBJ whole genome shotgun (WGS) entry which is preliminary data.</text>
</comment>
<keyword evidence="4" id="KW-0012">Acyltransferase</keyword>
<proteinExistence type="inferred from homology"/>
<comment type="similarity">
    <text evidence="1">Belongs to the CDPS family.</text>
</comment>
<dbReference type="Gene3D" id="3.40.50.11710">
    <property type="entry name" value="Cyclodipeptide synthase"/>
    <property type="match status" value="1"/>
</dbReference>
<dbReference type="GO" id="GO:0016755">
    <property type="term" value="F:aminoacyltransferase activity"/>
    <property type="evidence" value="ECO:0007669"/>
    <property type="project" value="InterPro"/>
</dbReference>
<evidence type="ECO:0000256" key="2">
    <source>
        <dbReference type="ARBA" id="ARBA00022679"/>
    </source>
</evidence>
<keyword evidence="2 4" id="KW-0808">Transferase</keyword>
<name>A0A1Y2NPY4_STRFR</name>